<reference evidence="2 3" key="1">
    <citation type="submission" date="2019-03" db="EMBL/GenBank/DDBJ databases">
        <title>Single cell metagenomics reveals metabolic interactions within the superorganism composed of flagellate Streblomastix strix and complex community of Bacteroidetes bacteria on its surface.</title>
        <authorList>
            <person name="Treitli S.C."/>
            <person name="Kolisko M."/>
            <person name="Husnik F."/>
            <person name="Keeling P."/>
            <person name="Hampl V."/>
        </authorList>
    </citation>
    <scope>NUCLEOTIDE SEQUENCE [LARGE SCALE GENOMIC DNA]</scope>
    <source>
        <strain evidence="2">ST1C</strain>
    </source>
</reference>
<feature type="compositionally biased region" description="Acidic residues" evidence="1">
    <location>
        <begin position="130"/>
        <end position="154"/>
    </location>
</feature>
<dbReference type="Proteomes" id="UP000324800">
    <property type="component" value="Unassembled WGS sequence"/>
</dbReference>
<evidence type="ECO:0000256" key="1">
    <source>
        <dbReference type="SAM" id="MobiDB-lite"/>
    </source>
</evidence>
<dbReference type="InterPro" id="IPR029775">
    <property type="entry name" value="NPHP4"/>
</dbReference>
<feature type="region of interest" description="Disordered" evidence="1">
    <location>
        <begin position="1"/>
        <end position="25"/>
    </location>
</feature>
<evidence type="ECO:0000313" key="2">
    <source>
        <dbReference type="EMBL" id="KAA6382316.1"/>
    </source>
</evidence>
<dbReference type="EMBL" id="SNRW01006847">
    <property type="protein sequence ID" value="KAA6382316.1"/>
    <property type="molecule type" value="Genomic_DNA"/>
</dbReference>
<feature type="compositionally biased region" description="Basic and acidic residues" evidence="1">
    <location>
        <begin position="1"/>
        <end position="13"/>
    </location>
</feature>
<dbReference type="GO" id="GO:0005856">
    <property type="term" value="C:cytoskeleton"/>
    <property type="evidence" value="ECO:0007669"/>
    <property type="project" value="InterPro"/>
</dbReference>
<dbReference type="GO" id="GO:0090090">
    <property type="term" value="P:negative regulation of canonical Wnt signaling pathway"/>
    <property type="evidence" value="ECO:0007669"/>
    <property type="project" value="InterPro"/>
</dbReference>
<organism evidence="2 3">
    <name type="scientific">Streblomastix strix</name>
    <dbReference type="NCBI Taxonomy" id="222440"/>
    <lineage>
        <taxon>Eukaryota</taxon>
        <taxon>Metamonada</taxon>
        <taxon>Preaxostyla</taxon>
        <taxon>Oxymonadida</taxon>
        <taxon>Streblomastigidae</taxon>
        <taxon>Streblomastix</taxon>
    </lineage>
</organism>
<dbReference type="PANTHER" id="PTHR31043">
    <property type="entry name" value="NEPHROCYSTIN-4"/>
    <property type="match status" value="1"/>
</dbReference>
<feature type="region of interest" description="Disordered" evidence="1">
    <location>
        <begin position="119"/>
        <end position="154"/>
    </location>
</feature>
<gene>
    <name evidence="2" type="ORF">EZS28_022157</name>
</gene>
<sequence>MGQKIALERRAQQEMDGDEYKDDYGYDDKKEQEIEKLNRKAVEIERMDKKRLMLEKINLQQTSTTRVIFPQFAEPLYFEVEFVNRRDIGVEIEVVIGEFHKRAPVFGWEGRMRRNQQINKQDLNKNGNIDDYEDESEQDENEEDYDEDEDDDNDDLDIRVDEELFVLNDEEGIYYKKLAGQSKSASNAAVEEPVGGIRKMNSRCTLGQQRRGKFIKRVGPNERVLIPLVYQSLCSGAIETGPIKQERLGAQSQSGIEAYGIKSVGLDQYTQGECLDPWGVAIGDGITPKRRLVEVCIVDRQNGYPLTVTHVVVCPTNHGVDRTMRVYRAAGEAASFSFEIGASILADGTERRFVKRAVLGRTRGKISAVSRVERTSGAAEVQTLEFAIGALKPFRPYRFEIAMFSDEACGLLFEVWEVIVYGVPGVSIQGRVGEPVLLREVLRSDEEDVGPSVFFVGPQMGHVNAITRQEIQSSSGSERDVMLLMRSLLPGRRMCVMNMVEGVKLNLKRLWLVETRCAEVASTKRLKMEMPIEHSATVELIFNNPFTAEKAFALTTDLWEVLELPAVYTRLDGGAVGRIGVRVAALFRSGAVTGRVFVCGMDAEDDKLECVYELTITYTEEQNDESFKMYDISEEI</sequence>
<proteinExistence type="predicted"/>
<accession>A0A5J4VIS1</accession>
<protein>
    <submittedName>
        <fullName evidence="2">Uncharacterized protein</fullName>
    </submittedName>
</protein>
<comment type="caution">
    <text evidence="2">The sequence shown here is derived from an EMBL/GenBank/DDBJ whole genome shotgun (WGS) entry which is preliminary data.</text>
</comment>
<dbReference type="PANTHER" id="PTHR31043:SF3">
    <property type="entry name" value="NEPHROCYSTIN-4"/>
    <property type="match status" value="1"/>
</dbReference>
<dbReference type="AlphaFoldDB" id="A0A5J4VIS1"/>
<evidence type="ECO:0000313" key="3">
    <source>
        <dbReference type="Proteomes" id="UP000324800"/>
    </source>
</evidence>
<name>A0A5J4VIS1_9EUKA</name>
<dbReference type="GO" id="GO:0097730">
    <property type="term" value="C:non-motile cilium"/>
    <property type="evidence" value="ECO:0007669"/>
    <property type="project" value="InterPro"/>
</dbReference>